<comment type="caution">
    <text evidence="3">The sequence shown here is derived from an EMBL/GenBank/DDBJ whole genome shotgun (WGS) entry which is preliminary data.</text>
</comment>
<organism evidence="3 4">
    <name type="scientific">Brevundimonas alba</name>
    <dbReference type="NCBI Taxonomy" id="74314"/>
    <lineage>
        <taxon>Bacteria</taxon>
        <taxon>Pseudomonadati</taxon>
        <taxon>Pseudomonadota</taxon>
        <taxon>Alphaproteobacteria</taxon>
        <taxon>Caulobacterales</taxon>
        <taxon>Caulobacteraceae</taxon>
        <taxon>Brevundimonas</taxon>
    </lineage>
</organism>
<evidence type="ECO:0000259" key="2">
    <source>
        <dbReference type="SMART" id="SM00754"/>
    </source>
</evidence>
<dbReference type="EMBL" id="JAATJM010000001">
    <property type="protein sequence ID" value="NJC39886.1"/>
    <property type="molecule type" value="Genomic_DNA"/>
</dbReference>
<sequence>MKSSLSGVLIAAGALMLSGCASFMGGSDQTRGRSLVIPLTGTAEGPGLGDPDGSGTAELLIDAAHGRVCYLLTVEGIAPAQLAHIHKSPRGQSGGPIVVPLEAPTDGDSERCVAVAPEIARSLLQNPADYYVNVHNTEHPGGAVRGQLDDARRS</sequence>
<keyword evidence="4" id="KW-1185">Reference proteome</keyword>
<evidence type="ECO:0000313" key="3">
    <source>
        <dbReference type="EMBL" id="NJC39886.1"/>
    </source>
</evidence>
<gene>
    <name evidence="3" type="ORF">GGQ87_000144</name>
</gene>
<dbReference type="Proteomes" id="UP000587415">
    <property type="component" value="Unassembled WGS sequence"/>
</dbReference>
<feature type="signal peptide" evidence="1">
    <location>
        <begin position="1"/>
        <end position="23"/>
    </location>
</feature>
<evidence type="ECO:0000256" key="1">
    <source>
        <dbReference type="SAM" id="SignalP"/>
    </source>
</evidence>
<proteinExistence type="predicted"/>
<reference evidence="3 4" key="1">
    <citation type="submission" date="2020-03" db="EMBL/GenBank/DDBJ databases">
        <title>Genomic Encyclopedia of Type Strains, Phase IV (KMG-IV): sequencing the most valuable type-strain genomes for metagenomic binning, comparative biology and taxonomic classification.</title>
        <authorList>
            <person name="Goeker M."/>
        </authorList>
    </citation>
    <scope>NUCLEOTIDE SEQUENCE [LARGE SCALE GENOMIC DNA]</scope>
    <source>
        <strain evidence="3 4">DSM 4736</strain>
    </source>
</reference>
<feature type="domain" description="CHRD" evidence="2">
    <location>
        <begin position="33"/>
        <end position="150"/>
    </location>
</feature>
<accession>A0A7X5YIM7</accession>
<keyword evidence="1" id="KW-0732">Signal</keyword>
<dbReference type="PROSITE" id="PS51257">
    <property type="entry name" value="PROKAR_LIPOPROTEIN"/>
    <property type="match status" value="1"/>
</dbReference>
<dbReference type="InterPro" id="IPR010895">
    <property type="entry name" value="CHRD"/>
</dbReference>
<dbReference type="AlphaFoldDB" id="A0A7X5YIM7"/>
<protein>
    <recommendedName>
        <fullName evidence="2">CHRD domain-containing protein</fullName>
    </recommendedName>
</protein>
<name>A0A7X5YIM7_9CAUL</name>
<dbReference type="SMART" id="SM00754">
    <property type="entry name" value="CHRD"/>
    <property type="match status" value="1"/>
</dbReference>
<evidence type="ECO:0000313" key="4">
    <source>
        <dbReference type="Proteomes" id="UP000587415"/>
    </source>
</evidence>
<feature type="chain" id="PRO_5031105594" description="CHRD domain-containing protein" evidence="1">
    <location>
        <begin position="24"/>
        <end position="154"/>
    </location>
</feature>
<dbReference type="RefSeq" id="WP_168044817.1">
    <property type="nucleotide sequence ID" value="NZ_JAATJM010000001.1"/>
</dbReference>
<dbReference type="Pfam" id="PF07452">
    <property type="entry name" value="CHRD"/>
    <property type="match status" value="1"/>
</dbReference>